<organism evidence="3 4">
    <name type="scientific">Lupinus angustifolius</name>
    <name type="common">Narrow-leaved blue lupine</name>
    <dbReference type="NCBI Taxonomy" id="3871"/>
    <lineage>
        <taxon>Eukaryota</taxon>
        <taxon>Viridiplantae</taxon>
        <taxon>Streptophyta</taxon>
        <taxon>Embryophyta</taxon>
        <taxon>Tracheophyta</taxon>
        <taxon>Spermatophyta</taxon>
        <taxon>Magnoliopsida</taxon>
        <taxon>eudicotyledons</taxon>
        <taxon>Gunneridae</taxon>
        <taxon>Pentapetalae</taxon>
        <taxon>rosids</taxon>
        <taxon>fabids</taxon>
        <taxon>Fabales</taxon>
        <taxon>Fabaceae</taxon>
        <taxon>Papilionoideae</taxon>
        <taxon>50 kb inversion clade</taxon>
        <taxon>genistoids sensu lato</taxon>
        <taxon>core genistoids</taxon>
        <taxon>Genisteae</taxon>
        <taxon>Lupinus</taxon>
    </lineage>
</organism>
<dbReference type="PRINTS" id="PR00620">
    <property type="entry name" value="HISTONEH2A"/>
</dbReference>
<feature type="compositionally biased region" description="Polar residues" evidence="1">
    <location>
        <begin position="39"/>
        <end position="56"/>
    </location>
</feature>
<dbReference type="InterPro" id="IPR002119">
    <property type="entry name" value="Histone_H2A"/>
</dbReference>
<dbReference type="Gene3D" id="1.10.20.10">
    <property type="entry name" value="Histone, subunit A"/>
    <property type="match status" value="1"/>
</dbReference>
<evidence type="ECO:0000259" key="2">
    <source>
        <dbReference type="Pfam" id="PF16211"/>
    </source>
</evidence>
<dbReference type="InterPro" id="IPR009072">
    <property type="entry name" value="Histone-fold"/>
</dbReference>
<dbReference type="InterPro" id="IPR032454">
    <property type="entry name" value="Histone_H2A_C"/>
</dbReference>
<feature type="domain" description="Histone H2A C-terminal" evidence="2">
    <location>
        <begin position="67"/>
        <end position="100"/>
    </location>
</feature>
<evidence type="ECO:0000313" key="3">
    <source>
        <dbReference type="EMBL" id="OIV93522.1"/>
    </source>
</evidence>
<evidence type="ECO:0000313" key="4">
    <source>
        <dbReference type="Proteomes" id="UP000188354"/>
    </source>
</evidence>
<dbReference type="AlphaFoldDB" id="A0A1J7GZI5"/>
<evidence type="ECO:0000256" key="1">
    <source>
        <dbReference type="SAM" id="MobiDB-lite"/>
    </source>
</evidence>
<accession>A0A1J7GZI5</accession>
<dbReference type="Gramene" id="OIV93522">
    <property type="protein sequence ID" value="OIV93522"/>
    <property type="gene ID" value="TanjilG_28679"/>
</dbReference>
<protein>
    <recommendedName>
        <fullName evidence="2">Histone H2A C-terminal domain-containing protein</fullName>
    </recommendedName>
</protein>
<feature type="region of interest" description="Disordered" evidence="1">
    <location>
        <begin position="91"/>
        <end position="117"/>
    </location>
</feature>
<dbReference type="Pfam" id="PF16211">
    <property type="entry name" value="Histone_H2A_C"/>
    <property type="match status" value="1"/>
</dbReference>
<dbReference type="GO" id="GO:0000786">
    <property type="term" value="C:nucleosome"/>
    <property type="evidence" value="ECO:0007669"/>
    <property type="project" value="InterPro"/>
</dbReference>
<keyword evidence="4" id="KW-1185">Reference proteome</keyword>
<reference evidence="3 4" key="1">
    <citation type="journal article" date="2017" name="Plant Biotechnol. J.">
        <title>A comprehensive draft genome sequence for lupin (Lupinus angustifolius), an emerging health food: insights into plant-microbe interactions and legume evolution.</title>
        <authorList>
            <person name="Hane J.K."/>
            <person name="Ming Y."/>
            <person name="Kamphuis L.G."/>
            <person name="Nelson M.N."/>
            <person name="Garg G."/>
            <person name="Atkins C.A."/>
            <person name="Bayer P.E."/>
            <person name="Bravo A."/>
            <person name="Bringans S."/>
            <person name="Cannon S."/>
            <person name="Edwards D."/>
            <person name="Foley R."/>
            <person name="Gao L.L."/>
            <person name="Harrison M.J."/>
            <person name="Huang W."/>
            <person name="Hurgobin B."/>
            <person name="Li S."/>
            <person name="Liu C.W."/>
            <person name="McGrath A."/>
            <person name="Morahan G."/>
            <person name="Murray J."/>
            <person name="Weller J."/>
            <person name="Jian J."/>
            <person name="Singh K.B."/>
        </authorList>
    </citation>
    <scope>NUCLEOTIDE SEQUENCE [LARGE SCALE GENOMIC DNA]</scope>
    <source>
        <strain evidence="4">cv. Tanjil</strain>
        <tissue evidence="3">Whole plant</tissue>
    </source>
</reference>
<dbReference type="STRING" id="3871.A0A1J7GZI5"/>
<dbReference type="GO" id="GO:0046982">
    <property type="term" value="F:protein heterodimerization activity"/>
    <property type="evidence" value="ECO:0007669"/>
    <property type="project" value="InterPro"/>
</dbReference>
<dbReference type="Proteomes" id="UP000188354">
    <property type="component" value="Chromosome LG18"/>
</dbReference>
<gene>
    <name evidence="3" type="ORF">TanjilG_28679</name>
</gene>
<dbReference type="GO" id="GO:0003677">
    <property type="term" value="F:DNA binding"/>
    <property type="evidence" value="ECO:0007669"/>
    <property type="project" value="InterPro"/>
</dbReference>
<feature type="compositionally biased region" description="Basic and acidic residues" evidence="1">
    <location>
        <begin position="105"/>
        <end position="117"/>
    </location>
</feature>
<dbReference type="GO" id="GO:0030527">
    <property type="term" value="F:structural constituent of chromatin"/>
    <property type="evidence" value="ECO:0007669"/>
    <property type="project" value="InterPro"/>
</dbReference>
<dbReference type="EMBL" id="CM007378">
    <property type="protein sequence ID" value="OIV93522.1"/>
    <property type="molecule type" value="Genomic_DNA"/>
</dbReference>
<feature type="region of interest" description="Disordered" evidence="1">
    <location>
        <begin position="21"/>
        <end position="62"/>
    </location>
</feature>
<sequence>MSQKGSSNENVSWMCGKIKETTGATNLKSRPAYIRDEGQPTSGPSNLGQSHNSAQIPNLEDKVTNDDELGKLLAGVTIAHGGIISNINHVLLPKKTNDGAATSSKEPKENDRHLDNV</sequence>
<proteinExistence type="predicted"/>
<name>A0A1J7GZI5_LUPAN</name>